<reference evidence="3" key="1">
    <citation type="journal article" date="2018" name="Nat. Plants">
        <title>Whole-genome landscape of Medicago truncatula symbiotic genes.</title>
        <authorList>
            <person name="Pecrix Y."/>
            <person name="Staton S.E."/>
            <person name="Sallet E."/>
            <person name="Lelandais-Briere C."/>
            <person name="Moreau S."/>
            <person name="Carrere S."/>
            <person name="Blein T."/>
            <person name="Jardinaud M.F."/>
            <person name="Latrasse D."/>
            <person name="Zouine M."/>
            <person name="Zahm M."/>
            <person name="Kreplak J."/>
            <person name="Mayjonade B."/>
            <person name="Satge C."/>
            <person name="Perez M."/>
            <person name="Cauet S."/>
            <person name="Marande W."/>
            <person name="Chantry-Darmon C."/>
            <person name="Lopez-Roques C."/>
            <person name="Bouchez O."/>
            <person name="Berard A."/>
            <person name="Debelle F."/>
            <person name="Munos S."/>
            <person name="Bendahmane A."/>
            <person name="Berges H."/>
            <person name="Niebel A."/>
            <person name="Buitink J."/>
            <person name="Frugier F."/>
            <person name="Benhamed M."/>
            <person name="Crespi M."/>
            <person name="Gouzy J."/>
            <person name="Gamas P."/>
        </authorList>
    </citation>
    <scope>NUCLEOTIDE SEQUENCE [LARGE SCALE GENOMIC DNA]</scope>
    <source>
        <strain evidence="3">cv. Jemalong A17</strain>
    </source>
</reference>
<proteinExistence type="predicted"/>
<protein>
    <submittedName>
        <fullName evidence="2">Uncharacterized protein</fullName>
    </submittedName>
</protein>
<dbReference type="EMBL" id="PSQE01000003">
    <property type="protein sequence ID" value="RHN69392.1"/>
    <property type="molecule type" value="Genomic_DNA"/>
</dbReference>
<evidence type="ECO:0000313" key="2">
    <source>
        <dbReference type="EMBL" id="RHN69392.1"/>
    </source>
</evidence>
<gene>
    <name evidence="2" type="ORF">MtrunA17_Chr3g0124231</name>
</gene>
<organism evidence="2 3">
    <name type="scientific">Medicago truncatula</name>
    <name type="common">Barrel medic</name>
    <name type="synonym">Medicago tribuloides</name>
    <dbReference type="NCBI Taxonomy" id="3880"/>
    <lineage>
        <taxon>Eukaryota</taxon>
        <taxon>Viridiplantae</taxon>
        <taxon>Streptophyta</taxon>
        <taxon>Embryophyta</taxon>
        <taxon>Tracheophyta</taxon>
        <taxon>Spermatophyta</taxon>
        <taxon>Magnoliopsida</taxon>
        <taxon>eudicotyledons</taxon>
        <taxon>Gunneridae</taxon>
        <taxon>Pentapetalae</taxon>
        <taxon>rosids</taxon>
        <taxon>fabids</taxon>
        <taxon>Fabales</taxon>
        <taxon>Fabaceae</taxon>
        <taxon>Papilionoideae</taxon>
        <taxon>50 kb inversion clade</taxon>
        <taxon>NPAAA clade</taxon>
        <taxon>Hologalegina</taxon>
        <taxon>IRL clade</taxon>
        <taxon>Trifolieae</taxon>
        <taxon>Medicago</taxon>
    </lineage>
</organism>
<evidence type="ECO:0000256" key="1">
    <source>
        <dbReference type="SAM" id="MobiDB-lite"/>
    </source>
</evidence>
<comment type="caution">
    <text evidence="2">The sequence shown here is derived from an EMBL/GenBank/DDBJ whole genome shotgun (WGS) entry which is preliminary data.</text>
</comment>
<dbReference type="Proteomes" id="UP000265566">
    <property type="component" value="Chromosome 3"/>
</dbReference>
<dbReference type="AlphaFoldDB" id="A0A396IV15"/>
<sequence length="67" mass="7942">MEKKKGFEKKSNEVEFSEQKVEEDKVVLDEEEEGPSEKTKILKKQKNQKDLILFLEKVKKTVVLVYQ</sequence>
<dbReference type="Gramene" id="rna17855">
    <property type="protein sequence ID" value="RHN69392.1"/>
    <property type="gene ID" value="gene17855"/>
</dbReference>
<feature type="region of interest" description="Disordered" evidence="1">
    <location>
        <begin position="1"/>
        <end position="39"/>
    </location>
</feature>
<accession>A0A396IV15</accession>
<feature type="compositionally biased region" description="Basic and acidic residues" evidence="1">
    <location>
        <begin position="1"/>
        <end position="28"/>
    </location>
</feature>
<evidence type="ECO:0000313" key="3">
    <source>
        <dbReference type="Proteomes" id="UP000265566"/>
    </source>
</evidence>
<name>A0A396IV15_MEDTR</name>